<name>A0A5B1CSJ9_9BACT</name>
<reference evidence="3 4" key="1">
    <citation type="submission" date="2019-08" db="EMBL/GenBank/DDBJ databases">
        <title>Deep-cultivation of Planctomycetes and their phenomic and genomic characterization uncovers novel biology.</title>
        <authorList>
            <person name="Wiegand S."/>
            <person name="Jogler M."/>
            <person name="Boedeker C."/>
            <person name="Pinto D."/>
            <person name="Vollmers J."/>
            <person name="Rivas-Marin E."/>
            <person name="Kohn T."/>
            <person name="Peeters S.H."/>
            <person name="Heuer A."/>
            <person name="Rast P."/>
            <person name="Oberbeckmann S."/>
            <person name="Bunk B."/>
            <person name="Jeske O."/>
            <person name="Meyerdierks A."/>
            <person name="Storesund J.E."/>
            <person name="Kallscheuer N."/>
            <person name="Luecker S."/>
            <person name="Lage O.M."/>
            <person name="Pohl T."/>
            <person name="Merkel B.J."/>
            <person name="Hornburger P."/>
            <person name="Mueller R.-W."/>
            <person name="Bruemmer F."/>
            <person name="Labrenz M."/>
            <person name="Spormann A.M."/>
            <person name="Op Den Camp H."/>
            <person name="Overmann J."/>
            <person name="Amann R."/>
            <person name="Jetten M.S.M."/>
            <person name="Mascher T."/>
            <person name="Medema M.H."/>
            <person name="Devos D.P."/>
            <person name="Kaster A.-K."/>
            <person name="Ovreas L."/>
            <person name="Rohde M."/>
            <person name="Galperin M.Y."/>
            <person name="Jogler C."/>
        </authorList>
    </citation>
    <scope>NUCLEOTIDE SEQUENCE [LARGE SCALE GENOMIC DNA]</scope>
    <source>
        <strain evidence="3 4">LF1</strain>
    </source>
</reference>
<dbReference type="PANTHER" id="PTHR42736:SF1">
    <property type="entry name" value="PROTEIN-GLUTAMINE GAMMA-GLUTAMYLTRANSFERASE"/>
    <property type="match status" value="1"/>
</dbReference>
<keyword evidence="1" id="KW-0812">Transmembrane</keyword>
<dbReference type="Gene3D" id="3.10.620.30">
    <property type="match status" value="1"/>
</dbReference>
<evidence type="ECO:0000256" key="1">
    <source>
        <dbReference type="SAM" id="Phobius"/>
    </source>
</evidence>
<gene>
    <name evidence="3" type="primary">tgpA_4</name>
    <name evidence="3" type="ORF">LF1_49470</name>
</gene>
<dbReference type="InterPro" id="IPR025403">
    <property type="entry name" value="TgpA-like_C"/>
</dbReference>
<keyword evidence="3" id="KW-0012">Acyltransferase</keyword>
<dbReference type="SUPFAM" id="SSF54001">
    <property type="entry name" value="Cysteine proteinases"/>
    <property type="match status" value="1"/>
</dbReference>
<evidence type="ECO:0000313" key="4">
    <source>
        <dbReference type="Proteomes" id="UP000322699"/>
    </source>
</evidence>
<dbReference type="EMBL" id="VRLW01000001">
    <property type="protein sequence ID" value="KAA1262383.1"/>
    <property type="molecule type" value="Genomic_DNA"/>
</dbReference>
<keyword evidence="3" id="KW-0808">Transferase</keyword>
<proteinExistence type="predicted"/>
<dbReference type="PANTHER" id="PTHR42736">
    <property type="entry name" value="PROTEIN-GLUTAMINE GAMMA-GLUTAMYLTRANSFERASE"/>
    <property type="match status" value="1"/>
</dbReference>
<feature type="transmembrane region" description="Helical" evidence="1">
    <location>
        <begin position="710"/>
        <end position="733"/>
    </location>
</feature>
<organism evidence="3 4">
    <name type="scientific">Rubripirellula obstinata</name>
    <dbReference type="NCBI Taxonomy" id="406547"/>
    <lineage>
        <taxon>Bacteria</taxon>
        <taxon>Pseudomonadati</taxon>
        <taxon>Planctomycetota</taxon>
        <taxon>Planctomycetia</taxon>
        <taxon>Pirellulales</taxon>
        <taxon>Pirellulaceae</taxon>
        <taxon>Rubripirellula</taxon>
    </lineage>
</organism>
<dbReference type="GO" id="GO:0003810">
    <property type="term" value="F:protein-glutamine gamma-glutamyltransferase activity"/>
    <property type="evidence" value="ECO:0007669"/>
    <property type="project" value="UniProtKB-EC"/>
</dbReference>
<dbReference type="InterPro" id="IPR038765">
    <property type="entry name" value="Papain-like_cys_pep_sf"/>
</dbReference>
<dbReference type="Pfam" id="PF13559">
    <property type="entry name" value="DUF4129"/>
    <property type="match status" value="1"/>
</dbReference>
<dbReference type="InterPro" id="IPR021878">
    <property type="entry name" value="TgpA_N"/>
</dbReference>
<dbReference type="SMART" id="SM00460">
    <property type="entry name" value="TGc"/>
    <property type="match status" value="1"/>
</dbReference>
<dbReference type="EC" id="2.3.2.13" evidence="3"/>
<dbReference type="Pfam" id="PF11992">
    <property type="entry name" value="TgpA_N"/>
    <property type="match status" value="1"/>
</dbReference>
<dbReference type="Pfam" id="PF01841">
    <property type="entry name" value="Transglut_core"/>
    <property type="match status" value="1"/>
</dbReference>
<keyword evidence="1" id="KW-1133">Transmembrane helix</keyword>
<keyword evidence="4" id="KW-1185">Reference proteome</keyword>
<feature type="transmembrane region" description="Helical" evidence="1">
    <location>
        <begin position="60"/>
        <end position="78"/>
    </location>
</feature>
<feature type="domain" description="Transglutaminase-like" evidence="2">
    <location>
        <begin position="542"/>
        <end position="629"/>
    </location>
</feature>
<feature type="transmembrane region" description="Helical" evidence="1">
    <location>
        <begin position="209"/>
        <end position="229"/>
    </location>
</feature>
<dbReference type="RefSeq" id="WP_068264705.1">
    <property type="nucleotide sequence ID" value="NZ_LWSK01000067.1"/>
</dbReference>
<feature type="transmembrane region" description="Helical" evidence="1">
    <location>
        <begin position="36"/>
        <end position="53"/>
    </location>
</feature>
<dbReference type="AlphaFoldDB" id="A0A5B1CSJ9"/>
<dbReference type="InterPro" id="IPR002931">
    <property type="entry name" value="Transglutaminase-like"/>
</dbReference>
<dbReference type="OrthoDB" id="9804872at2"/>
<comment type="caution">
    <text evidence="3">The sequence shown here is derived from an EMBL/GenBank/DDBJ whole genome shotgun (WGS) entry which is preliminary data.</text>
</comment>
<accession>A0A5B1CSJ9</accession>
<dbReference type="InterPro" id="IPR052901">
    <property type="entry name" value="Bact_TGase-like"/>
</dbReference>
<dbReference type="Proteomes" id="UP000322699">
    <property type="component" value="Unassembled WGS sequence"/>
</dbReference>
<feature type="transmembrane region" description="Helical" evidence="1">
    <location>
        <begin position="135"/>
        <end position="156"/>
    </location>
</feature>
<sequence length="855" mass="94219">MNGSRIAGRLQFAFAVLTCLGGLVLASGTNTEIIPAIAIFFSIFGFLFVDWLRIFSLPPVAAYAAMGLAALYCITNFLDMDQPGNHQMISVSQLLVCVQAILMLQRKTIRIYEQLGVFCLLELVVAAVFNDALNYGLILIPICIIGLWALALLAIATSMNSVDGQFDRLLGAHQHAEPESDPSQSGLVQFDAAESGELMASVGKRLPGVVMISFAPAVLIVSAFFFYALPRTSEAGRVSNRGTAVVGFSEEVRLEQMGQMGQNSQVAARITLTRRPGGQPYQPISGIYLRGAVLELYRLERTGDASGRRGGSSSIWSAIGGRSINRQKRLPQEFFPSRFDAEGATGLTSDSIDVEIVYAASRAASLFSIPPYFEIDSNRDLLHVSDRWTLGREAEKYYYPRITYKFGTNAFRGGVQCEAIVSGLAMEVLSIEQSFDSNQNSDPEQTLTRTIRKQLMKADAEKRWSLYREETLEFDRRAMPTIAKIADQEARGLMKKSPDKPVNNYALAKALEKHFFINQRYTYSLNLNAESVVGLDPIEQFVSVDRVGHCQYFASALAMMLRSQGIPSRVVVGYKTDEFSEIGGQFLARQSHAHAWVEALIDHQDLDQRRISGGQPRSDQYWVRLDPTPSSFVDSNQTSGAGQVLNLAQDIWDGLIIDMDSDKQVQVLSNKGGSGALSQSYSQFVGHLSNAVSKIRAGDLGGGSLAKYDYFSWQAAILGIGICFAVAGLGTVMRRKQYGWAKKRSKLETRSIASRPSIDFYAIAMDQLKRLGIERLSAQTPNEFLRDSASQAAEPLTVLTSAFYQVRYRGRELTPDKNPTTPNPSQHQVDQALEELTRRVDAIRGGDDTAVSEDN</sequence>
<evidence type="ECO:0000313" key="3">
    <source>
        <dbReference type="EMBL" id="KAA1262383.1"/>
    </source>
</evidence>
<keyword evidence="1" id="KW-0472">Membrane</keyword>
<protein>
    <submittedName>
        <fullName evidence="3">Protein-glutamine gamma-glutamyltransferase</fullName>
        <ecNumber evidence="3">2.3.2.13</ecNumber>
    </submittedName>
</protein>
<evidence type="ECO:0000259" key="2">
    <source>
        <dbReference type="SMART" id="SM00460"/>
    </source>
</evidence>